<protein>
    <submittedName>
        <fullName evidence="2">Uncharacterized protein</fullName>
    </submittedName>
</protein>
<sequence length="112" mass="11995">MPEKNATGTANNAAKDDTPFPDIQESAVTTAYPEPVSMTESGPAAAFQSPRPPVQAVTSSPQTEFIDLLRRTWAGTGTTESVTSPTVIADTYQRLQELRNFLTDENHGANVA</sequence>
<organism evidence="2 3">
    <name type="scientific">Aspergillus udagawae</name>
    <dbReference type="NCBI Taxonomy" id="91492"/>
    <lineage>
        <taxon>Eukaryota</taxon>
        <taxon>Fungi</taxon>
        <taxon>Dikarya</taxon>
        <taxon>Ascomycota</taxon>
        <taxon>Pezizomycotina</taxon>
        <taxon>Eurotiomycetes</taxon>
        <taxon>Eurotiomycetidae</taxon>
        <taxon>Eurotiales</taxon>
        <taxon>Aspergillaceae</taxon>
        <taxon>Aspergillus</taxon>
        <taxon>Aspergillus subgen. Fumigati</taxon>
    </lineage>
</organism>
<gene>
    <name evidence="2" type="ORF">IFM46972_01499</name>
</gene>
<accession>A0A8H3N7W9</accession>
<name>A0A8H3N7W9_9EURO</name>
<evidence type="ECO:0000256" key="1">
    <source>
        <dbReference type="SAM" id="MobiDB-lite"/>
    </source>
</evidence>
<comment type="caution">
    <text evidence="2">The sequence shown here is derived from an EMBL/GenBank/DDBJ whole genome shotgun (WGS) entry which is preliminary data.</text>
</comment>
<dbReference type="AlphaFoldDB" id="A0A8H3N7W9"/>
<proteinExistence type="predicted"/>
<reference evidence="2 3" key="1">
    <citation type="submission" date="2020-01" db="EMBL/GenBank/DDBJ databases">
        <title>Draft genome sequence of Aspergillus udagawae IFM 46972.</title>
        <authorList>
            <person name="Takahashi H."/>
            <person name="Yaguchi T."/>
        </authorList>
    </citation>
    <scope>NUCLEOTIDE SEQUENCE [LARGE SCALE GENOMIC DNA]</scope>
    <source>
        <strain evidence="2 3">IFM 46972</strain>
    </source>
</reference>
<evidence type="ECO:0000313" key="2">
    <source>
        <dbReference type="EMBL" id="GFF25678.1"/>
    </source>
</evidence>
<feature type="region of interest" description="Disordered" evidence="1">
    <location>
        <begin position="1"/>
        <end position="60"/>
    </location>
</feature>
<evidence type="ECO:0000313" key="3">
    <source>
        <dbReference type="Proteomes" id="UP000465221"/>
    </source>
</evidence>
<dbReference type="Proteomes" id="UP000465221">
    <property type="component" value="Unassembled WGS sequence"/>
</dbReference>
<dbReference type="EMBL" id="BLKC01000007">
    <property type="protein sequence ID" value="GFF25678.1"/>
    <property type="molecule type" value="Genomic_DNA"/>
</dbReference>
<feature type="compositionally biased region" description="Low complexity" evidence="1">
    <location>
        <begin position="1"/>
        <end position="13"/>
    </location>
</feature>